<dbReference type="PANTHER" id="PTHR43777:SF1">
    <property type="entry name" value="MOLYBDENUM COFACTOR CYTIDYLYLTRANSFERASE"/>
    <property type="match status" value="1"/>
</dbReference>
<protein>
    <submittedName>
        <fullName evidence="3">Putative MobA-related protein</fullName>
    </submittedName>
</protein>
<comment type="caution">
    <text evidence="3">The sequence shown here is derived from an EMBL/GenBank/DDBJ whole genome shotgun (WGS) entry which is preliminary data.</text>
</comment>
<evidence type="ECO:0000259" key="2">
    <source>
        <dbReference type="SMART" id="SM00852"/>
    </source>
</evidence>
<keyword evidence="1" id="KW-0460">Magnesium</keyword>
<dbReference type="SUPFAM" id="SSF53218">
    <property type="entry name" value="Molybdenum cofactor biosynthesis proteins"/>
    <property type="match status" value="1"/>
</dbReference>
<dbReference type="eggNOG" id="COG2068">
    <property type="taxonomic scope" value="Bacteria"/>
</dbReference>
<dbReference type="Gene3D" id="3.90.550.10">
    <property type="entry name" value="Spore Coat Polysaccharide Biosynthesis Protein SpsA, Chain A"/>
    <property type="match status" value="1"/>
</dbReference>
<dbReference type="PANTHER" id="PTHR43777">
    <property type="entry name" value="MOLYBDENUM COFACTOR CYTIDYLYLTRANSFERASE"/>
    <property type="match status" value="1"/>
</dbReference>
<reference evidence="3" key="1">
    <citation type="journal article" date="2014" name="Genome Announc.">
        <title>Draft Genome Sequence of Lutibaculum baratangense Strain AMV1T, Isolated from a Mud Volcano in Andamans, India.</title>
        <authorList>
            <person name="Singh A."/>
            <person name="Sreenivas A."/>
            <person name="Sathyanarayana Reddy G."/>
            <person name="Pinnaka A.K."/>
            <person name="Shivaji S."/>
        </authorList>
    </citation>
    <scope>NUCLEOTIDE SEQUENCE [LARGE SCALE GENOMIC DNA]</scope>
    <source>
        <strain evidence="3">AMV1</strain>
    </source>
</reference>
<evidence type="ECO:0000256" key="1">
    <source>
        <dbReference type="ARBA" id="ARBA00022842"/>
    </source>
</evidence>
<dbReference type="SUPFAM" id="SSF53448">
    <property type="entry name" value="Nucleotide-diphospho-sugar transferases"/>
    <property type="match status" value="1"/>
</dbReference>
<name>V4R8I1_9HYPH</name>
<dbReference type="EMBL" id="AWXZ01000044">
    <property type="protein sequence ID" value="ESR22476.1"/>
    <property type="molecule type" value="Genomic_DNA"/>
</dbReference>
<evidence type="ECO:0000313" key="4">
    <source>
        <dbReference type="Proteomes" id="UP000017819"/>
    </source>
</evidence>
<dbReference type="Gene3D" id="3.40.980.10">
    <property type="entry name" value="MoaB/Mog-like domain"/>
    <property type="match status" value="1"/>
</dbReference>
<sequence length="540" mass="56838">MKFGAILVDRAEGAILAHTARLGKGSSIKKGTRLDAEAVARLQAAGVEEVVAASLGPDDVHEDTAANRLAAALVRPGLRAEKAFTGRANLFAEVAGLLVVDRDAVEGFNSVDEAITLATLPSHAPVEPGTMLATVKIIPFAAEQRHVTQAEKIAGDGSPVRLHPFRPRSVGVVATVLPGTTDKMLDKTARILAERLSRSGSRIIREVRVAHEEDAIANALLALRGQGAELLIVFGASAIVDRADVIPAGVEAAGGAIKHFGMPVDPGNLLLLGELDGCPVLGAPGCARSPKENGFDWVLDRLMADFDVGAADLRQMGVGGLLQEIVSRPQPRAQEEAPQAGISALILAAGQSRRMGAVNKLLQPVAGKPIVRHVVEAALASSCREVVVVTGHQREEVEEVLAGLDVRFVWNPDYGEGLSTSLRAGIGALSDGSEGALVLLGDMPRVEPGLIDALVAAFAPEEGRQIVVPVHQGKRGNPVLWARRYFDDLRSLKGDVGARHLIGEAGAMVFEVEAPRDSVLIDVDTPDALAELHERLNRGI</sequence>
<dbReference type="GO" id="GO:0016779">
    <property type="term" value="F:nucleotidyltransferase activity"/>
    <property type="evidence" value="ECO:0007669"/>
    <property type="project" value="UniProtKB-ARBA"/>
</dbReference>
<organism evidence="3 4">
    <name type="scientific">Lutibaculum baratangense AMV1</name>
    <dbReference type="NCBI Taxonomy" id="631454"/>
    <lineage>
        <taxon>Bacteria</taxon>
        <taxon>Pseudomonadati</taxon>
        <taxon>Pseudomonadota</taxon>
        <taxon>Alphaproteobacteria</taxon>
        <taxon>Hyphomicrobiales</taxon>
        <taxon>Tepidamorphaceae</taxon>
        <taxon>Lutibaculum</taxon>
    </lineage>
</organism>
<dbReference type="SMART" id="SM00852">
    <property type="entry name" value="MoCF_biosynth"/>
    <property type="match status" value="1"/>
</dbReference>
<dbReference type="CDD" id="cd03522">
    <property type="entry name" value="MoeA_like"/>
    <property type="match status" value="1"/>
</dbReference>
<evidence type="ECO:0000313" key="3">
    <source>
        <dbReference type="EMBL" id="ESR22476.1"/>
    </source>
</evidence>
<dbReference type="InterPro" id="IPR025877">
    <property type="entry name" value="MobA-like_NTP_Trfase"/>
</dbReference>
<dbReference type="CDD" id="cd04182">
    <property type="entry name" value="GT_2_like_f"/>
    <property type="match status" value="1"/>
</dbReference>
<dbReference type="AlphaFoldDB" id="V4R8I1"/>
<dbReference type="RefSeq" id="WP_023434308.1">
    <property type="nucleotide sequence ID" value="NZ_AWXZ01000044.1"/>
</dbReference>
<accession>V4R8I1</accession>
<dbReference type="Pfam" id="PF12804">
    <property type="entry name" value="NTP_transf_3"/>
    <property type="match status" value="1"/>
</dbReference>
<feature type="domain" description="MoaB/Mog" evidence="2">
    <location>
        <begin position="171"/>
        <end position="304"/>
    </location>
</feature>
<dbReference type="PATRIC" id="fig|631454.5.peg.4150"/>
<dbReference type="STRING" id="631454.N177_4206"/>
<dbReference type="Proteomes" id="UP000017819">
    <property type="component" value="Unassembled WGS sequence"/>
</dbReference>
<keyword evidence="4" id="KW-1185">Reference proteome</keyword>
<dbReference type="InterPro" id="IPR001453">
    <property type="entry name" value="MoaB/Mog_dom"/>
</dbReference>
<dbReference type="InterPro" id="IPR029044">
    <property type="entry name" value="Nucleotide-diphossugar_trans"/>
</dbReference>
<dbReference type="InterPro" id="IPR012184">
    <property type="entry name" value="Bifunc_Mopterin-bd"/>
</dbReference>
<proteinExistence type="predicted"/>
<dbReference type="InterPro" id="IPR036425">
    <property type="entry name" value="MoaB/Mog-like_dom_sf"/>
</dbReference>
<gene>
    <name evidence="3" type="ORF">N177_4206</name>
</gene>
<dbReference type="PIRSF" id="PIRSF036626">
    <property type="entry name" value="MPTBd_MobAlike"/>
    <property type="match status" value="1"/>
</dbReference>
<dbReference type="OrthoDB" id="9779263at2"/>